<protein>
    <submittedName>
        <fullName evidence="1">Uncharacterized protein</fullName>
    </submittedName>
</protein>
<accession>X1V2Z3</accession>
<evidence type="ECO:0000313" key="1">
    <source>
        <dbReference type="EMBL" id="GAJ24054.1"/>
    </source>
</evidence>
<comment type="caution">
    <text evidence="1">The sequence shown here is derived from an EMBL/GenBank/DDBJ whole genome shotgun (WGS) entry which is preliminary data.</text>
</comment>
<feature type="non-terminal residue" evidence="1">
    <location>
        <position position="131"/>
    </location>
</feature>
<name>X1V2Z3_9ZZZZ</name>
<organism evidence="1">
    <name type="scientific">marine sediment metagenome</name>
    <dbReference type="NCBI Taxonomy" id="412755"/>
    <lineage>
        <taxon>unclassified sequences</taxon>
        <taxon>metagenomes</taxon>
        <taxon>ecological metagenomes</taxon>
    </lineage>
</organism>
<dbReference type="EMBL" id="BARW01040013">
    <property type="protein sequence ID" value="GAJ24054.1"/>
    <property type="molecule type" value="Genomic_DNA"/>
</dbReference>
<proteinExistence type="predicted"/>
<dbReference type="AlphaFoldDB" id="X1V2Z3"/>
<sequence>IRPYSYNEMDSFVEKIKDKPYYIPTKEELLKKAEDLYFEITPQLTALRDYIISNMCKDEETVGSLIEDIELLCFMEQPFNEVIYEFKRNGILFESTRQLNTLMSLLADVYNNTRTWNNHGYTAKEMNEILG</sequence>
<feature type="non-terminal residue" evidence="1">
    <location>
        <position position="1"/>
    </location>
</feature>
<gene>
    <name evidence="1" type="ORF">S12H4_60685</name>
</gene>
<reference evidence="1" key="1">
    <citation type="journal article" date="2014" name="Front. Microbiol.">
        <title>High frequency of phylogenetically diverse reductive dehalogenase-homologous genes in deep subseafloor sedimentary metagenomes.</title>
        <authorList>
            <person name="Kawai M."/>
            <person name="Futagami T."/>
            <person name="Toyoda A."/>
            <person name="Takaki Y."/>
            <person name="Nishi S."/>
            <person name="Hori S."/>
            <person name="Arai W."/>
            <person name="Tsubouchi T."/>
            <person name="Morono Y."/>
            <person name="Uchiyama I."/>
            <person name="Ito T."/>
            <person name="Fujiyama A."/>
            <person name="Inagaki F."/>
            <person name="Takami H."/>
        </authorList>
    </citation>
    <scope>NUCLEOTIDE SEQUENCE</scope>
    <source>
        <strain evidence="1">Expedition CK06-06</strain>
    </source>
</reference>